<dbReference type="Proteomes" id="UP001517388">
    <property type="component" value="Unassembled WGS sequence"/>
</dbReference>
<gene>
    <name evidence="1" type="ORF">FJR39_10545</name>
</gene>
<evidence type="ECO:0000313" key="2">
    <source>
        <dbReference type="Proteomes" id="UP001517388"/>
    </source>
</evidence>
<keyword evidence="2" id="KW-1185">Reference proteome</keyword>
<comment type="caution">
    <text evidence="1">The sequence shown here is derived from an EMBL/GenBank/DDBJ whole genome shotgun (WGS) entry which is preliminary data.</text>
</comment>
<protein>
    <submittedName>
        <fullName evidence="1">Type II secretion system protein</fullName>
    </submittedName>
</protein>
<proteinExistence type="predicted"/>
<name>A0ACC7S6H4_DOLFA</name>
<accession>A0ACC7S6H4</accession>
<sequence>MMKLFNRLSWEKNPQKSQQGFTLLEVLVAIIVITAFINVAMMGLVTAALFKSKAKAYSNGITWIQADLEAVRDKAANLSILSANAAAQQKEVVLESAVGLANNDQVRIGTDSTTYTIQSISGNSLTLTADIAIAQSTNASVTAVSKCAATSSTGGFASYLQQNLPTLTITRYIGGKPYTVSRTPTIQNTAPYEVLQLSYTVTPQSNINVKVASMYSEVIPSAFYQC</sequence>
<evidence type="ECO:0000313" key="1">
    <source>
        <dbReference type="EMBL" id="MTJ43611.1"/>
    </source>
</evidence>
<organism evidence="1 2">
    <name type="scientific">Dolichospermum flos-aquae UHCC 0037</name>
    <dbReference type="NCBI Taxonomy" id="2590026"/>
    <lineage>
        <taxon>Bacteria</taxon>
        <taxon>Bacillati</taxon>
        <taxon>Cyanobacteriota</taxon>
        <taxon>Cyanophyceae</taxon>
        <taxon>Nostocales</taxon>
        <taxon>Aphanizomenonaceae</taxon>
        <taxon>Dolichospermum</taxon>
    </lineage>
</organism>
<dbReference type="EMBL" id="VILF01000003">
    <property type="protein sequence ID" value="MTJ43611.1"/>
    <property type="molecule type" value="Genomic_DNA"/>
</dbReference>
<reference evidence="2" key="1">
    <citation type="journal article" date="2020" name="Toxins">
        <title>Phylogenomic Analysis of Secondary Metabolism in the Toxic Cyanobacterial Genera Anabaena, Dolichospermum and Aphanizomenon.</title>
        <authorList>
            <person name="Oesterholm J."/>
            <person name="Popin R.V."/>
            <person name="Fewer D.P."/>
            <person name="Sivonen K."/>
        </authorList>
    </citation>
    <scope>NUCLEOTIDE SEQUENCE [LARGE SCALE GENOMIC DNA]</scope>
    <source>
        <strain evidence="2">UHCC 0037</strain>
    </source>
</reference>